<evidence type="ECO:0000313" key="5">
    <source>
        <dbReference type="Proteomes" id="UP000320333"/>
    </source>
</evidence>
<keyword evidence="2" id="KW-0812">Transmembrane</keyword>
<organism evidence="4 5">
    <name type="scientific">Chytriomyces confervae</name>
    <dbReference type="NCBI Taxonomy" id="246404"/>
    <lineage>
        <taxon>Eukaryota</taxon>
        <taxon>Fungi</taxon>
        <taxon>Fungi incertae sedis</taxon>
        <taxon>Chytridiomycota</taxon>
        <taxon>Chytridiomycota incertae sedis</taxon>
        <taxon>Chytridiomycetes</taxon>
        <taxon>Chytridiales</taxon>
        <taxon>Chytriomycetaceae</taxon>
        <taxon>Chytriomyces</taxon>
    </lineage>
</organism>
<keyword evidence="5" id="KW-1185">Reference proteome</keyword>
<feature type="chain" id="PRO_5021467792" description="START domain-containing protein" evidence="3">
    <location>
        <begin position="27"/>
        <end position="397"/>
    </location>
</feature>
<dbReference type="OrthoDB" id="2152162at2759"/>
<evidence type="ECO:0008006" key="6">
    <source>
        <dbReference type="Google" id="ProtNLM"/>
    </source>
</evidence>
<feature type="region of interest" description="Disordered" evidence="1">
    <location>
        <begin position="63"/>
        <end position="92"/>
    </location>
</feature>
<proteinExistence type="predicted"/>
<feature type="transmembrane region" description="Helical" evidence="2">
    <location>
        <begin position="130"/>
        <end position="156"/>
    </location>
</feature>
<dbReference type="InterPro" id="IPR023393">
    <property type="entry name" value="START-like_dom_sf"/>
</dbReference>
<dbReference type="EMBL" id="QEAP01000302">
    <property type="protein sequence ID" value="TPX69883.1"/>
    <property type="molecule type" value="Genomic_DNA"/>
</dbReference>
<reference evidence="4 5" key="1">
    <citation type="journal article" date="2019" name="Sci. Rep.">
        <title>Comparative genomics of chytrid fungi reveal insights into the obligate biotrophic and pathogenic lifestyle of Synchytrium endobioticum.</title>
        <authorList>
            <person name="van de Vossenberg B.T.L.H."/>
            <person name="Warris S."/>
            <person name="Nguyen H.D.T."/>
            <person name="van Gent-Pelzer M.P.E."/>
            <person name="Joly D.L."/>
            <person name="van de Geest H.C."/>
            <person name="Bonants P.J.M."/>
            <person name="Smith D.S."/>
            <person name="Levesque C.A."/>
            <person name="van der Lee T.A.J."/>
        </authorList>
    </citation>
    <scope>NUCLEOTIDE SEQUENCE [LARGE SCALE GENOMIC DNA]</scope>
    <source>
        <strain evidence="4 5">CBS 675.73</strain>
    </source>
</reference>
<sequence>MRSASLASVGALLTALLLAISSPVHAKQNALYQPADVPAAAAAAANPVQVGVTEKSNTDAATDWDDFESFNSPDHHKQQDSQHIGDNDDDVFDEDDHKTLAEAIEDSIQPTFMQKAVAVAKQIVALMTEYAYYVLGFLLLLVVANTVFLCFAMGYLTKEEHYIVRAIKFPSSSREKVWRAVTDFEAYPLWRRSVQRAKLDSKTQETTALVAKKTVFALNDKKYHVTESTQPSLVTFKTHPNYTPTKYAVPMVMPGAPVPENINQHIKEERAQQVEALKAQGIDATAHIPKHRPKNIHDLPTPPIFLPAHVPWHTESWTFELEDAKKGSSSSDETGVIGTVVYVTYMGTYRSRVWRFLVSLVGFDTGVEQYLADLAHFLGETGSPTVKPVMGALPEME</sequence>
<keyword evidence="2" id="KW-1133">Transmembrane helix</keyword>
<dbReference type="Gene3D" id="3.30.530.20">
    <property type="match status" value="1"/>
</dbReference>
<accession>A0A507F0V0</accession>
<feature type="signal peptide" evidence="3">
    <location>
        <begin position="1"/>
        <end position="26"/>
    </location>
</feature>
<keyword evidence="2" id="KW-0472">Membrane</keyword>
<name>A0A507F0V0_9FUNG</name>
<evidence type="ECO:0000313" key="4">
    <source>
        <dbReference type="EMBL" id="TPX69883.1"/>
    </source>
</evidence>
<protein>
    <recommendedName>
        <fullName evidence="6">START domain-containing protein</fullName>
    </recommendedName>
</protein>
<gene>
    <name evidence="4" type="ORF">CcCBS67573_g06723</name>
</gene>
<dbReference type="Proteomes" id="UP000320333">
    <property type="component" value="Unassembled WGS sequence"/>
</dbReference>
<evidence type="ECO:0000256" key="1">
    <source>
        <dbReference type="SAM" id="MobiDB-lite"/>
    </source>
</evidence>
<evidence type="ECO:0000256" key="2">
    <source>
        <dbReference type="SAM" id="Phobius"/>
    </source>
</evidence>
<dbReference type="AlphaFoldDB" id="A0A507F0V0"/>
<dbReference type="SUPFAM" id="SSF55961">
    <property type="entry name" value="Bet v1-like"/>
    <property type="match status" value="1"/>
</dbReference>
<keyword evidence="3" id="KW-0732">Signal</keyword>
<evidence type="ECO:0000256" key="3">
    <source>
        <dbReference type="SAM" id="SignalP"/>
    </source>
</evidence>
<comment type="caution">
    <text evidence="4">The sequence shown here is derived from an EMBL/GenBank/DDBJ whole genome shotgun (WGS) entry which is preliminary data.</text>
</comment>
<feature type="compositionally biased region" description="Basic and acidic residues" evidence="1">
    <location>
        <begin position="73"/>
        <end position="86"/>
    </location>
</feature>